<evidence type="ECO:0000313" key="2">
    <source>
        <dbReference type="EMBL" id="OON78011.1"/>
    </source>
</evidence>
<dbReference type="RefSeq" id="WP_077969064.1">
    <property type="nucleotide sequence ID" value="NZ_CP045178.1"/>
</dbReference>
<dbReference type="EMBL" id="MVFC01000013">
    <property type="protein sequence ID" value="OON78011.1"/>
    <property type="molecule type" value="Genomic_DNA"/>
</dbReference>
<feature type="domain" description="Thioredoxin-like fold" evidence="1">
    <location>
        <begin position="24"/>
        <end position="172"/>
    </location>
</feature>
<proteinExistence type="predicted"/>
<dbReference type="STRING" id="83656.B1H18_17425"/>
<comment type="caution">
    <text evidence="2">The sequence shown here is derived from an EMBL/GenBank/DDBJ whole genome shotgun (WGS) entry which is preliminary data.</text>
</comment>
<dbReference type="Proteomes" id="UP000190539">
    <property type="component" value="Unassembled WGS sequence"/>
</dbReference>
<reference evidence="2 3" key="1">
    <citation type="submission" date="2017-02" db="EMBL/GenBank/DDBJ databases">
        <title>Draft Genome Sequence of Streptomyces tsukubaensis F601, a Producer of the immunosuppressant tacrolimus FK506.</title>
        <authorList>
            <person name="Zong G."/>
            <person name="Zhong C."/>
            <person name="Fu J."/>
            <person name="Qin R."/>
            <person name="Cao G."/>
        </authorList>
    </citation>
    <scope>NUCLEOTIDE SEQUENCE [LARGE SCALE GENOMIC DNA]</scope>
    <source>
        <strain evidence="2 3">F601</strain>
    </source>
</reference>
<dbReference type="SUPFAM" id="SSF52833">
    <property type="entry name" value="Thioredoxin-like"/>
    <property type="match status" value="1"/>
</dbReference>
<sequence length="192" mass="20383">MIPANTTGPGGTVVTYRGAGTGPVLSVYADLRCPYCKRMEHGLGLVMEEAADSGRLTIEYHFATIIDDAAGGSGSLRSLAALGAAADEGEKPFVQYQRVLYADQPPEDQDAFAETGTLLRLAGEVRDLDTPSFREKVTEGAFLPWARKVSTAFSQSDVSSTPTVLLDGAPVEVLNPMGYAVTPEAFLAQLPR</sequence>
<gene>
    <name evidence="2" type="ORF">B1H18_17425</name>
</gene>
<dbReference type="InterPro" id="IPR012336">
    <property type="entry name" value="Thioredoxin-like_fold"/>
</dbReference>
<keyword evidence="3" id="KW-1185">Reference proteome</keyword>
<dbReference type="OrthoDB" id="4135024at2"/>
<evidence type="ECO:0000259" key="1">
    <source>
        <dbReference type="Pfam" id="PF13462"/>
    </source>
</evidence>
<dbReference type="AlphaFoldDB" id="A0A1V4A7F7"/>
<dbReference type="InterPro" id="IPR036249">
    <property type="entry name" value="Thioredoxin-like_sf"/>
</dbReference>
<dbReference type="Gene3D" id="3.40.30.10">
    <property type="entry name" value="Glutaredoxin"/>
    <property type="match status" value="1"/>
</dbReference>
<name>A0A1V4A7F7_9ACTN</name>
<dbReference type="Pfam" id="PF13462">
    <property type="entry name" value="Thioredoxin_4"/>
    <property type="match status" value="1"/>
</dbReference>
<protein>
    <recommendedName>
        <fullName evidence="1">Thioredoxin-like fold domain-containing protein</fullName>
    </recommendedName>
</protein>
<accession>A0A1V4A7F7</accession>
<evidence type="ECO:0000313" key="3">
    <source>
        <dbReference type="Proteomes" id="UP000190539"/>
    </source>
</evidence>
<organism evidence="2 3">
    <name type="scientific">Streptomyces tsukubensis</name>
    <dbReference type="NCBI Taxonomy" id="83656"/>
    <lineage>
        <taxon>Bacteria</taxon>
        <taxon>Bacillati</taxon>
        <taxon>Actinomycetota</taxon>
        <taxon>Actinomycetes</taxon>
        <taxon>Kitasatosporales</taxon>
        <taxon>Streptomycetaceae</taxon>
        <taxon>Streptomyces</taxon>
    </lineage>
</organism>